<gene>
    <name evidence="2" type="ORF">PI95_015615</name>
</gene>
<dbReference type="EMBL" id="JTCM02000031">
    <property type="protein sequence ID" value="NEU73945.1"/>
    <property type="molecule type" value="Genomic_DNA"/>
</dbReference>
<evidence type="ECO:0000313" key="2">
    <source>
        <dbReference type="EMBL" id="NEU73945.1"/>
    </source>
</evidence>
<evidence type="ECO:0000256" key="1">
    <source>
        <dbReference type="SAM" id="MobiDB-lite"/>
    </source>
</evidence>
<name>A0A846H9E7_9CYAN</name>
<keyword evidence="3" id="KW-1185">Reference proteome</keyword>
<dbReference type="Proteomes" id="UP000031549">
    <property type="component" value="Unassembled WGS sequence"/>
</dbReference>
<dbReference type="RefSeq" id="WP_163518926.1">
    <property type="nucleotide sequence ID" value="NZ_JTCM02000031.1"/>
</dbReference>
<reference evidence="2 3" key="1">
    <citation type="journal article" date="2015" name="Genome Announc.">
        <title>Draft Genome Sequence of Cyanobacterium Hassallia byssoidea Strain VB512170, Isolated from Monuments in India.</title>
        <authorList>
            <person name="Singh D."/>
            <person name="Chandrababunaidu M.M."/>
            <person name="Panda A."/>
            <person name="Sen D."/>
            <person name="Bhattacharyya S."/>
            <person name="Adhikary S.P."/>
            <person name="Tripathy S."/>
        </authorList>
    </citation>
    <scope>NUCLEOTIDE SEQUENCE [LARGE SCALE GENOMIC DNA]</scope>
    <source>
        <strain evidence="2 3">VB512170</strain>
    </source>
</reference>
<protein>
    <submittedName>
        <fullName evidence="2">Uncharacterized protein</fullName>
    </submittedName>
</protein>
<comment type="caution">
    <text evidence="2">The sequence shown here is derived from an EMBL/GenBank/DDBJ whole genome shotgun (WGS) entry which is preliminary data.</text>
</comment>
<sequence>MTPNTRQGDKGTRGQGRIYSITHYLCPMTAGASSRGTRPTHCLPNAQCPSTINQRNE</sequence>
<proteinExistence type="predicted"/>
<accession>A0A846H9E7</accession>
<organism evidence="2 3">
    <name type="scientific">Hassallia byssoidea VB512170</name>
    <dbReference type="NCBI Taxonomy" id="1304833"/>
    <lineage>
        <taxon>Bacteria</taxon>
        <taxon>Bacillati</taxon>
        <taxon>Cyanobacteriota</taxon>
        <taxon>Cyanophyceae</taxon>
        <taxon>Nostocales</taxon>
        <taxon>Tolypothrichaceae</taxon>
        <taxon>Hassallia</taxon>
    </lineage>
</organism>
<evidence type="ECO:0000313" key="3">
    <source>
        <dbReference type="Proteomes" id="UP000031549"/>
    </source>
</evidence>
<feature type="compositionally biased region" description="Polar residues" evidence="1">
    <location>
        <begin position="47"/>
        <end position="57"/>
    </location>
</feature>
<feature type="region of interest" description="Disordered" evidence="1">
    <location>
        <begin position="31"/>
        <end position="57"/>
    </location>
</feature>
<dbReference type="AlphaFoldDB" id="A0A846H9E7"/>